<feature type="transmembrane region" description="Helical" evidence="1">
    <location>
        <begin position="71"/>
        <end position="92"/>
    </location>
</feature>
<dbReference type="Pfam" id="PF18936">
    <property type="entry name" value="DUF5684"/>
    <property type="match status" value="1"/>
</dbReference>
<feature type="transmembrane region" description="Helical" evidence="1">
    <location>
        <begin position="101"/>
        <end position="121"/>
    </location>
</feature>
<evidence type="ECO:0000313" key="2">
    <source>
        <dbReference type="EMBL" id="OGC41760.1"/>
    </source>
</evidence>
<feature type="transmembrane region" description="Helical" evidence="1">
    <location>
        <begin position="12"/>
        <end position="36"/>
    </location>
</feature>
<dbReference type="EMBL" id="MEUM01000096">
    <property type="protein sequence ID" value="OGC41760.1"/>
    <property type="molecule type" value="Genomic_DNA"/>
</dbReference>
<evidence type="ECO:0008006" key="4">
    <source>
        <dbReference type="Google" id="ProtNLM"/>
    </source>
</evidence>
<evidence type="ECO:0000256" key="1">
    <source>
        <dbReference type="SAM" id="Phobius"/>
    </source>
</evidence>
<name>A0A1F4UA83_UNCW3</name>
<proteinExistence type="predicted"/>
<reference evidence="2 3" key="1">
    <citation type="journal article" date="2016" name="Nat. Commun.">
        <title>Thousands of microbial genomes shed light on interconnected biogeochemical processes in an aquifer system.</title>
        <authorList>
            <person name="Anantharaman K."/>
            <person name="Brown C.T."/>
            <person name="Hug L.A."/>
            <person name="Sharon I."/>
            <person name="Castelle C.J."/>
            <person name="Probst A.J."/>
            <person name="Thomas B.C."/>
            <person name="Singh A."/>
            <person name="Wilkins M.J."/>
            <person name="Karaoz U."/>
            <person name="Brodie E.L."/>
            <person name="Williams K.H."/>
            <person name="Hubbard S.S."/>
            <person name="Banfield J.F."/>
        </authorList>
    </citation>
    <scope>NUCLEOTIDE SEQUENCE [LARGE SCALE GENOMIC DNA]</scope>
</reference>
<keyword evidence="1" id="KW-0812">Transmembrane</keyword>
<sequence length="123" mass="13666">MEGYEIDPGAAGAAAVFMIVYLLVIAAFYIYMAICLQTIAKKTNTENAWFAWIPILNIILMLAIAKKPIWWIILMLIPFVNIIIAVIVWMAIAEARGKPNWLGILMIVPVANVIVPGYLAFSN</sequence>
<accession>A0A1F4UA83</accession>
<gene>
    <name evidence="2" type="ORF">A2Y85_05280</name>
</gene>
<organism evidence="2 3">
    <name type="scientific">candidate division WOR-3 bacterium RBG_13_43_14</name>
    <dbReference type="NCBI Taxonomy" id="1802590"/>
    <lineage>
        <taxon>Bacteria</taxon>
        <taxon>Bacteria division WOR-3</taxon>
    </lineage>
</organism>
<feature type="transmembrane region" description="Helical" evidence="1">
    <location>
        <begin position="48"/>
        <end position="65"/>
    </location>
</feature>
<keyword evidence="1" id="KW-1133">Transmembrane helix</keyword>
<keyword evidence="1" id="KW-0472">Membrane</keyword>
<dbReference type="Proteomes" id="UP000177025">
    <property type="component" value="Unassembled WGS sequence"/>
</dbReference>
<dbReference type="InterPro" id="IPR043739">
    <property type="entry name" value="DUF5684"/>
</dbReference>
<comment type="caution">
    <text evidence="2">The sequence shown here is derived from an EMBL/GenBank/DDBJ whole genome shotgun (WGS) entry which is preliminary data.</text>
</comment>
<evidence type="ECO:0000313" key="3">
    <source>
        <dbReference type="Proteomes" id="UP000177025"/>
    </source>
</evidence>
<dbReference type="AlphaFoldDB" id="A0A1F4UA83"/>
<protein>
    <recommendedName>
        <fullName evidence="4">Signal peptidase I</fullName>
    </recommendedName>
</protein>